<dbReference type="EMBL" id="GBXM01059660">
    <property type="protein sequence ID" value="JAH48917.1"/>
    <property type="molecule type" value="Transcribed_RNA"/>
</dbReference>
<accession>A0A0E9T692</accession>
<evidence type="ECO:0000313" key="1">
    <source>
        <dbReference type="EMBL" id="JAH48917.1"/>
    </source>
</evidence>
<protein>
    <submittedName>
        <fullName evidence="1">Uncharacterized protein</fullName>
    </submittedName>
</protein>
<dbReference type="AlphaFoldDB" id="A0A0E9T692"/>
<name>A0A0E9T692_ANGAN</name>
<reference evidence="1" key="2">
    <citation type="journal article" date="2015" name="Fish Shellfish Immunol.">
        <title>Early steps in the European eel (Anguilla anguilla)-Vibrio vulnificus interaction in the gills: Role of the RtxA13 toxin.</title>
        <authorList>
            <person name="Callol A."/>
            <person name="Pajuelo D."/>
            <person name="Ebbesson L."/>
            <person name="Teles M."/>
            <person name="MacKenzie S."/>
            <person name="Amaro C."/>
        </authorList>
    </citation>
    <scope>NUCLEOTIDE SEQUENCE</scope>
</reference>
<reference evidence="1" key="1">
    <citation type="submission" date="2014-11" db="EMBL/GenBank/DDBJ databases">
        <authorList>
            <person name="Amaro Gonzalez C."/>
        </authorList>
    </citation>
    <scope>NUCLEOTIDE SEQUENCE</scope>
</reference>
<proteinExistence type="predicted"/>
<sequence>MKDTQIIQFYKSLNHCTVKIIFTFTMRIRSSLQSTMYLVDRCVLHFESLDCIEQISTAQL</sequence>
<organism evidence="1">
    <name type="scientific">Anguilla anguilla</name>
    <name type="common">European freshwater eel</name>
    <name type="synonym">Muraena anguilla</name>
    <dbReference type="NCBI Taxonomy" id="7936"/>
    <lineage>
        <taxon>Eukaryota</taxon>
        <taxon>Metazoa</taxon>
        <taxon>Chordata</taxon>
        <taxon>Craniata</taxon>
        <taxon>Vertebrata</taxon>
        <taxon>Euteleostomi</taxon>
        <taxon>Actinopterygii</taxon>
        <taxon>Neopterygii</taxon>
        <taxon>Teleostei</taxon>
        <taxon>Anguilliformes</taxon>
        <taxon>Anguillidae</taxon>
        <taxon>Anguilla</taxon>
    </lineage>
</organism>